<gene>
    <name evidence="2" type="ORF">KSS94_15330</name>
</gene>
<feature type="transmembrane region" description="Helical" evidence="1">
    <location>
        <begin position="24"/>
        <end position="43"/>
    </location>
</feature>
<keyword evidence="3" id="KW-1185">Reference proteome</keyword>
<evidence type="ECO:0000313" key="2">
    <source>
        <dbReference type="EMBL" id="QXH49325.1"/>
    </source>
</evidence>
<reference evidence="2" key="1">
    <citation type="journal article" date="2021" name="Microorganisms">
        <title>The Ever-Expanding Pseudomonas Genus: Description of 43 New Species and Partition of the Pseudomonas putida Group.</title>
        <authorList>
            <person name="Girard L."/>
            <person name="Lood C."/>
            <person name="Hofte M."/>
            <person name="Vandamme P."/>
            <person name="Rokni-Zadeh H."/>
            <person name="van Noort V."/>
            <person name="Lavigne R."/>
            <person name="De Mot R."/>
        </authorList>
    </citation>
    <scope>NUCLEOTIDE SEQUENCE</scope>
    <source>
        <strain evidence="2">COW40</strain>
    </source>
</reference>
<dbReference type="EMBL" id="CP077076">
    <property type="protein sequence ID" value="QXH49325.1"/>
    <property type="molecule type" value="Genomic_DNA"/>
</dbReference>
<evidence type="ECO:0000256" key="1">
    <source>
        <dbReference type="SAM" id="Phobius"/>
    </source>
</evidence>
<dbReference type="RefSeq" id="WP_217838947.1">
    <property type="nucleotide sequence ID" value="NZ_CP077076.1"/>
</dbReference>
<keyword evidence="1" id="KW-0472">Membrane</keyword>
<protein>
    <submittedName>
        <fullName evidence="2">Uncharacterized protein</fullName>
    </submittedName>
</protein>
<keyword evidence="1" id="KW-1133">Transmembrane helix</keyword>
<name>A0ABX8MYP9_9PSED</name>
<sequence>MSIDNLMVTLNRLPPLRVDTGTDWVTLFGFLVTVIAVVTAAWYNSYTFKVNAHAYRKQSKSEFLARSRLEWIALFREHVSAFLAQGEGVYEAAKAMRIEGTLSGLVVNDAVCPKPREFADQLAKARLHLAQIELLVSPNSSESPALVEAMNEYLAAAVQHEEISAKGQVLVNMTQRVLAREWSKVKEMSDF</sequence>
<evidence type="ECO:0000313" key="3">
    <source>
        <dbReference type="Proteomes" id="UP001046350"/>
    </source>
</evidence>
<keyword evidence="1" id="KW-0812">Transmembrane</keyword>
<dbReference type="Proteomes" id="UP001046350">
    <property type="component" value="Chromosome"/>
</dbReference>
<accession>A0ABX8MYP9</accession>
<proteinExistence type="predicted"/>
<organism evidence="2 3">
    <name type="scientific">Pseudomonas fakonensis</name>
    <dbReference type="NCBI Taxonomy" id="2842355"/>
    <lineage>
        <taxon>Bacteria</taxon>
        <taxon>Pseudomonadati</taxon>
        <taxon>Pseudomonadota</taxon>
        <taxon>Gammaproteobacteria</taxon>
        <taxon>Pseudomonadales</taxon>
        <taxon>Pseudomonadaceae</taxon>
        <taxon>Pseudomonas</taxon>
    </lineage>
</organism>